<feature type="compositionally biased region" description="Polar residues" evidence="2">
    <location>
        <begin position="508"/>
        <end position="522"/>
    </location>
</feature>
<keyword evidence="5" id="KW-1185">Reference proteome</keyword>
<feature type="compositionally biased region" description="Acidic residues" evidence="2">
    <location>
        <begin position="710"/>
        <end position="719"/>
    </location>
</feature>
<dbReference type="AlphaFoldDB" id="A0AAN7P2F5"/>
<dbReference type="Gene3D" id="3.40.50.150">
    <property type="entry name" value="Vaccinia Virus protein VP39"/>
    <property type="match status" value="1"/>
</dbReference>
<feature type="region of interest" description="Disordered" evidence="2">
    <location>
        <begin position="733"/>
        <end position="787"/>
    </location>
</feature>
<feature type="compositionally biased region" description="Polar residues" evidence="2">
    <location>
        <begin position="733"/>
        <end position="751"/>
    </location>
</feature>
<name>A0AAN7P2F5_9COLE</name>
<reference evidence="5" key="1">
    <citation type="submission" date="2023-01" db="EMBL/GenBank/DDBJ databases">
        <title>Key to firefly adult light organ development and bioluminescence: homeobox transcription factors regulate luciferase expression and transportation to peroxisome.</title>
        <authorList>
            <person name="Fu X."/>
        </authorList>
    </citation>
    <scope>NUCLEOTIDE SEQUENCE [LARGE SCALE GENOMIC DNA]</scope>
</reference>
<feature type="compositionally biased region" description="Acidic residues" evidence="2">
    <location>
        <begin position="600"/>
        <end position="612"/>
    </location>
</feature>
<feature type="region of interest" description="Disordered" evidence="2">
    <location>
        <begin position="593"/>
        <end position="616"/>
    </location>
</feature>
<dbReference type="InterPro" id="IPR029063">
    <property type="entry name" value="SAM-dependent_MTases_sf"/>
</dbReference>
<feature type="compositionally biased region" description="Acidic residues" evidence="2">
    <location>
        <begin position="289"/>
        <end position="298"/>
    </location>
</feature>
<feature type="region of interest" description="Disordered" evidence="2">
    <location>
        <begin position="698"/>
        <end position="719"/>
    </location>
</feature>
<dbReference type="Pfam" id="PF01135">
    <property type="entry name" value="PCMT"/>
    <property type="match status" value="1"/>
</dbReference>
<evidence type="ECO:0000313" key="4">
    <source>
        <dbReference type="EMBL" id="KAK4875604.1"/>
    </source>
</evidence>
<dbReference type="PANTHER" id="PTHR11579:SF9">
    <property type="entry name" value="PROTEIN-L-ISOASPARTATE O-METHYLTRANSFERASE"/>
    <property type="match status" value="1"/>
</dbReference>
<dbReference type="SUPFAM" id="SSF53335">
    <property type="entry name" value="S-adenosyl-L-methionine-dependent methyltransferases"/>
    <property type="match status" value="1"/>
</dbReference>
<feature type="region of interest" description="Disordered" evidence="2">
    <location>
        <begin position="793"/>
        <end position="812"/>
    </location>
</feature>
<dbReference type="GO" id="GO:0004719">
    <property type="term" value="F:protein-L-isoaspartate (D-aspartate) O-methyltransferase activity"/>
    <property type="evidence" value="ECO:0007669"/>
    <property type="project" value="InterPro"/>
</dbReference>
<organism evidence="4 5">
    <name type="scientific">Aquatica leii</name>
    <dbReference type="NCBI Taxonomy" id="1421715"/>
    <lineage>
        <taxon>Eukaryota</taxon>
        <taxon>Metazoa</taxon>
        <taxon>Ecdysozoa</taxon>
        <taxon>Arthropoda</taxon>
        <taxon>Hexapoda</taxon>
        <taxon>Insecta</taxon>
        <taxon>Pterygota</taxon>
        <taxon>Neoptera</taxon>
        <taxon>Endopterygota</taxon>
        <taxon>Coleoptera</taxon>
        <taxon>Polyphaga</taxon>
        <taxon>Elateriformia</taxon>
        <taxon>Elateroidea</taxon>
        <taxon>Lampyridae</taxon>
        <taxon>Luciolinae</taxon>
        <taxon>Aquatica</taxon>
    </lineage>
</organism>
<dbReference type="EMBL" id="JARPUR010000005">
    <property type="protein sequence ID" value="KAK4875604.1"/>
    <property type="molecule type" value="Genomic_DNA"/>
</dbReference>
<dbReference type="InterPro" id="IPR000682">
    <property type="entry name" value="PCMT"/>
</dbReference>
<evidence type="ECO:0000313" key="5">
    <source>
        <dbReference type="Proteomes" id="UP001353858"/>
    </source>
</evidence>
<dbReference type="Proteomes" id="UP001353858">
    <property type="component" value="Unassembled WGS sequence"/>
</dbReference>
<sequence length="937" mass="104973">MGGAVSTGQNNNDLIDNLLEADYIRTPSVENVFRAVDRADYFLPASRTNAYKDLAWKSGNLHLSAPCIYSEVMEGLCLQSGLSFLNLGSGTGYLSTMVGLIIGSNGTNHGIEIHEDVIQYANRKLDDFKKYSGAVDQFDFCEPKFLEGNCLCLSSDTPQYDRVYCGAACPSAHENYMKNLLKIGGILVMPLNDQLVQVKRTSESNWDIRSLLPVSFATLIQPQKGEQELVSMLHIEPLALQALCRVVIRNILRKNLEEEYPNLTSPPTTKKVPKKKRALRRLVVPFFDSSEDSSDNDEQNPRTRDLGRVHLGNEDNENNPARDVSTLIDIVLGRLRDRRNEATGVSQSEGNEDRKIGESDFGEESAENDDIVRFEEEEVVENSECNVKNNNEEVTDNVLGDVSQGEDCKKRGSALIGCDMYNCDVQESSSKMGVKKDSEVQSHEVKAIIEHPRAERATSNWSVINEDAIGDVIADVLHEIHKERDGSRDDGIEEGIEIDAEPREEAVCTQNEVGTADKSSSTKSKREKFDSGLGDEMIEKDSSVELSSDDLEHAMDVDSCSSSDGNQEEKRHKRFSGPQRVVTCGKMRRVTLPNPIFDSSDSEGENAEENVESNEVRTVSSPYTALMKKISNAMRAGVDEVKRKIKNLLAQYYREKKKYRAYKKSGAGAYFISKWFAYKYLEFLSGKNLVRHCSEKGIADTNEPHSSNGSEDDDDDGEKECEIQDIAQSLSEDQFSTQQENTQPETHQDNIPSKGDNMDKRDDSVKLQKEKQTSTVTEKPEGKSQTIEKLDVEVNRPKKRRGTQKLNKEADESQEEAYIFLKELQQKQHLKDNFSIFGEHVACKIRRLKTEYAQNTVEHLIGNILWEASTGKYDQPYIYHGAPHLYMPTESPSSSSVTVSSPTAYLPSTDTGIARDLSNIRPPENHDDVMYIALSSV</sequence>
<comment type="similarity">
    <text evidence="1">Belongs to the methyltransferase superfamily. L-isoaspartyl/D-aspartyl protein methyltransferase family.</text>
</comment>
<proteinExistence type="inferred from homology"/>
<protein>
    <recommendedName>
        <fullName evidence="3">MADF domain-containing protein</fullName>
    </recommendedName>
</protein>
<feature type="region of interest" description="Disordered" evidence="2">
    <location>
        <begin position="340"/>
        <end position="367"/>
    </location>
</feature>
<dbReference type="Pfam" id="PF10545">
    <property type="entry name" value="MADF_DNA_bdg"/>
    <property type="match status" value="1"/>
</dbReference>
<feature type="region of interest" description="Disordered" evidence="2">
    <location>
        <begin position="504"/>
        <end position="576"/>
    </location>
</feature>
<dbReference type="PANTHER" id="PTHR11579">
    <property type="entry name" value="PROTEIN-L-ISOASPARTATE O-METHYLTRANSFERASE"/>
    <property type="match status" value="1"/>
</dbReference>
<evidence type="ECO:0000256" key="1">
    <source>
        <dbReference type="ARBA" id="ARBA00005369"/>
    </source>
</evidence>
<dbReference type="CDD" id="cd02440">
    <property type="entry name" value="AdoMet_MTases"/>
    <property type="match status" value="1"/>
</dbReference>
<feature type="region of interest" description="Disordered" evidence="2">
    <location>
        <begin position="289"/>
        <end position="322"/>
    </location>
</feature>
<evidence type="ECO:0000256" key="2">
    <source>
        <dbReference type="SAM" id="MobiDB-lite"/>
    </source>
</evidence>
<feature type="compositionally biased region" description="Basic and acidic residues" evidence="2">
    <location>
        <begin position="299"/>
        <end position="313"/>
    </location>
</feature>
<feature type="domain" description="MADF" evidence="3">
    <location>
        <begin position="625"/>
        <end position="684"/>
    </location>
</feature>
<dbReference type="GO" id="GO:0005737">
    <property type="term" value="C:cytoplasm"/>
    <property type="evidence" value="ECO:0007669"/>
    <property type="project" value="TreeGrafter"/>
</dbReference>
<feature type="compositionally biased region" description="Basic and acidic residues" evidence="2">
    <location>
        <begin position="756"/>
        <end position="787"/>
    </location>
</feature>
<comment type="caution">
    <text evidence="4">The sequence shown here is derived from an EMBL/GenBank/DDBJ whole genome shotgun (WGS) entry which is preliminary data.</text>
</comment>
<accession>A0AAN7P2F5</accession>
<dbReference type="InterPro" id="IPR006578">
    <property type="entry name" value="MADF-dom"/>
</dbReference>
<gene>
    <name evidence="4" type="ORF">RN001_012026</name>
</gene>
<evidence type="ECO:0000259" key="3">
    <source>
        <dbReference type="Pfam" id="PF10545"/>
    </source>
</evidence>